<keyword evidence="1" id="KW-0808">Transferase</keyword>
<comment type="caution">
    <text evidence="1">The sequence shown here is derived from an EMBL/GenBank/DDBJ whole genome shotgun (WGS) entry which is preliminary data.</text>
</comment>
<protein>
    <submittedName>
        <fullName evidence="1">Lipopolysaccharide biosynthesis glycosyltransferase</fullName>
    </submittedName>
</protein>
<dbReference type="GO" id="GO:0016757">
    <property type="term" value="F:glycosyltransferase activity"/>
    <property type="evidence" value="ECO:0007669"/>
    <property type="project" value="InterPro"/>
</dbReference>
<reference evidence="1 2" key="1">
    <citation type="journal article" date="2015" name="Genome Announc.">
        <title>Expanding the biotechnology potential of lactobacilli through comparative genomics of 213 strains and associated genera.</title>
        <authorList>
            <person name="Sun Z."/>
            <person name="Harris H.M."/>
            <person name="McCann A."/>
            <person name="Guo C."/>
            <person name="Argimon S."/>
            <person name="Zhang W."/>
            <person name="Yang X."/>
            <person name="Jeffery I.B."/>
            <person name="Cooney J.C."/>
            <person name="Kagawa T.F."/>
            <person name="Liu W."/>
            <person name="Song Y."/>
            <person name="Salvetti E."/>
            <person name="Wrobel A."/>
            <person name="Rasinkangas P."/>
            <person name="Parkhill J."/>
            <person name="Rea M.C."/>
            <person name="O'Sullivan O."/>
            <person name="Ritari J."/>
            <person name="Douillard F.P."/>
            <person name="Paul Ross R."/>
            <person name="Yang R."/>
            <person name="Briner A.E."/>
            <person name="Felis G.E."/>
            <person name="de Vos W.M."/>
            <person name="Barrangou R."/>
            <person name="Klaenhammer T.R."/>
            <person name="Caufield P.W."/>
            <person name="Cui Y."/>
            <person name="Zhang H."/>
            <person name="O'Toole P.W."/>
        </authorList>
    </citation>
    <scope>NUCLEOTIDE SEQUENCE [LARGE SCALE GENOMIC DNA]</scope>
    <source>
        <strain evidence="1 2">DSM 16045</strain>
    </source>
</reference>
<evidence type="ECO:0000313" key="2">
    <source>
        <dbReference type="Proteomes" id="UP000051739"/>
    </source>
</evidence>
<organism evidence="1 2">
    <name type="scientific">Limosilactobacillus gastricus DSM 16045</name>
    <dbReference type="NCBI Taxonomy" id="1423749"/>
    <lineage>
        <taxon>Bacteria</taxon>
        <taxon>Bacillati</taxon>
        <taxon>Bacillota</taxon>
        <taxon>Bacilli</taxon>
        <taxon>Lactobacillales</taxon>
        <taxon>Lactobacillaceae</taxon>
        <taxon>Limosilactobacillus</taxon>
    </lineage>
</organism>
<dbReference type="Gene3D" id="3.90.550.10">
    <property type="entry name" value="Spore Coat Polysaccharide Biosynthesis Protein SpsA, Chain A"/>
    <property type="match status" value="1"/>
</dbReference>
<keyword evidence="2" id="KW-1185">Reference proteome</keyword>
<dbReference type="Pfam" id="PF01501">
    <property type="entry name" value="Glyco_transf_8"/>
    <property type="match status" value="1"/>
</dbReference>
<dbReference type="InterPro" id="IPR002495">
    <property type="entry name" value="Glyco_trans_8"/>
</dbReference>
<gene>
    <name evidence="1" type="ORF">FC60_GL000498</name>
</gene>
<dbReference type="SUPFAM" id="SSF53448">
    <property type="entry name" value="Nucleotide-diphospho-sugar transferases"/>
    <property type="match status" value="1"/>
</dbReference>
<dbReference type="RefSeq" id="WP_056937547.1">
    <property type="nucleotide sequence ID" value="NZ_AZFN01000015.1"/>
</dbReference>
<proteinExistence type="predicted"/>
<dbReference type="InterPro" id="IPR029044">
    <property type="entry name" value="Nucleotide-diphossugar_trans"/>
</dbReference>
<dbReference type="Proteomes" id="UP000051739">
    <property type="component" value="Unassembled WGS sequence"/>
</dbReference>
<name>A0A0R1V874_9LACO</name>
<dbReference type="EMBL" id="AZFN01000015">
    <property type="protein sequence ID" value="KRM01704.1"/>
    <property type="molecule type" value="Genomic_DNA"/>
</dbReference>
<evidence type="ECO:0000313" key="1">
    <source>
        <dbReference type="EMBL" id="KRM01704.1"/>
    </source>
</evidence>
<accession>A0A0R1V874</accession>
<sequence>MNILFCGDQQAADGFLITSLSLAEHVSEPLHIYVMTMAITTSEKTFQPVNTATAQLIEQQIKLVNPDSRMTLIDAGDYFQAQPPVANLASRFTPFSMLRLYADQIPTIPDRILYLDNDIICRKPFNQFYYQDLTGIEMVGVLDHYGKWLFHHEHRALDYLNSGVLLLNLAEIKQTGLFEKCRQYLATKTLFMPDQSALNILAQHKRIAPRRYNDQRRLHKNTIFQHFPTSFRFFPWVHTLTVKPWEVDRMHNQLHLHEYDQLLDQYQALIPQLKGAARVH</sequence>
<dbReference type="PATRIC" id="fig|1423749.3.peg.502"/>
<dbReference type="AlphaFoldDB" id="A0A0R1V874"/>